<keyword evidence="3" id="KW-0675">Receptor</keyword>
<proteinExistence type="predicted"/>
<evidence type="ECO:0000313" key="5">
    <source>
        <dbReference type="Proteomes" id="UP000032180"/>
    </source>
</evidence>
<sequence>MAKNNRLASEFPVDMSKLKNLHSLNLSGDSISGVIPLKIFGTFSALTILNLFSHDQLTSVVLLNMSSNQLTSVVLLLLQSMTFDRSFLGNRLYARLGSGTKQLACTSGRQELSKGLVILFAMLVLVALSSSRGCSFATGRTTDTSVTLPTERLHISPLLTSLSPTCSSTSKKTMNGSSRLDKVSSIHLASYGTVAATNKIVVMKKICNMTRVDTKLDKQFEVEVMVLGNMWHNNIVKILDCISCQEA</sequence>
<keyword evidence="5" id="KW-1185">Reference proteome</keyword>
<evidence type="ECO:0000313" key="4">
    <source>
        <dbReference type="EnsemblPlants" id="LPERR08G06330.1"/>
    </source>
</evidence>
<dbReference type="Gramene" id="LPERR08G06330.1">
    <property type="protein sequence ID" value="LPERR08G06330.1"/>
    <property type="gene ID" value="LPERR08G06330"/>
</dbReference>
<dbReference type="SUPFAM" id="SSF52058">
    <property type="entry name" value="L domain-like"/>
    <property type="match status" value="1"/>
</dbReference>
<dbReference type="GO" id="GO:0016020">
    <property type="term" value="C:membrane"/>
    <property type="evidence" value="ECO:0007669"/>
    <property type="project" value="UniProtKB-SubCell"/>
</dbReference>
<dbReference type="AlphaFoldDB" id="A0A0D9X5N3"/>
<dbReference type="Proteomes" id="UP000032180">
    <property type="component" value="Chromosome 8"/>
</dbReference>
<reference evidence="4" key="3">
    <citation type="submission" date="2015-04" db="UniProtKB">
        <authorList>
            <consortium name="EnsemblPlants"/>
        </authorList>
    </citation>
    <scope>IDENTIFICATION</scope>
</reference>
<evidence type="ECO:0000256" key="1">
    <source>
        <dbReference type="ARBA" id="ARBA00004167"/>
    </source>
</evidence>
<protein>
    <recommendedName>
        <fullName evidence="6">Protein kinase domain-containing protein</fullName>
    </recommendedName>
</protein>
<dbReference type="InterPro" id="IPR032675">
    <property type="entry name" value="LRR_dom_sf"/>
</dbReference>
<accession>A0A0D9X5N3</accession>
<evidence type="ECO:0000256" key="2">
    <source>
        <dbReference type="ARBA" id="ARBA00022729"/>
    </source>
</evidence>
<evidence type="ECO:0008006" key="6">
    <source>
        <dbReference type="Google" id="ProtNLM"/>
    </source>
</evidence>
<dbReference type="GO" id="GO:0004674">
    <property type="term" value="F:protein serine/threonine kinase activity"/>
    <property type="evidence" value="ECO:0007669"/>
    <property type="project" value="UniProtKB-EC"/>
</dbReference>
<evidence type="ECO:0000256" key="3">
    <source>
        <dbReference type="ARBA" id="ARBA00023170"/>
    </source>
</evidence>
<dbReference type="Gene3D" id="3.30.200.20">
    <property type="entry name" value="Phosphorylase Kinase, domain 1"/>
    <property type="match status" value="1"/>
</dbReference>
<dbReference type="STRING" id="77586.A0A0D9X5N3"/>
<dbReference type="InterPro" id="IPR051716">
    <property type="entry name" value="Plant_RL_S/T_kinase"/>
</dbReference>
<keyword evidence="2" id="KW-0732">Signal</keyword>
<dbReference type="InterPro" id="IPR011009">
    <property type="entry name" value="Kinase-like_dom_sf"/>
</dbReference>
<reference evidence="5" key="2">
    <citation type="submission" date="2013-12" db="EMBL/GenBank/DDBJ databases">
        <authorList>
            <person name="Yu Y."/>
            <person name="Lee S."/>
            <person name="de Baynast K."/>
            <person name="Wissotski M."/>
            <person name="Liu L."/>
            <person name="Talag J."/>
            <person name="Goicoechea J."/>
            <person name="Angelova A."/>
            <person name="Jetty R."/>
            <person name="Kudrna D."/>
            <person name="Golser W."/>
            <person name="Rivera L."/>
            <person name="Zhang J."/>
            <person name="Wing R."/>
        </authorList>
    </citation>
    <scope>NUCLEOTIDE SEQUENCE</scope>
</reference>
<reference evidence="4 5" key="1">
    <citation type="submission" date="2012-08" db="EMBL/GenBank/DDBJ databases">
        <title>Oryza genome evolution.</title>
        <authorList>
            <person name="Wing R.A."/>
        </authorList>
    </citation>
    <scope>NUCLEOTIDE SEQUENCE</scope>
</reference>
<name>A0A0D9X5N3_9ORYZ</name>
<dbReference type="HOGENOM" id="CLU_1125992_0_0_1"/>
<dbReference type="eggNOG" id="ENOG502QQPF">
    <property type="taxonomic scope" value="Eukaryota"/>
</dbReference>
<organism evidence="4 5">
    <name type="scientific">Leersia perrieri</name>
    <dbReference type="NCBI Taxonomy" id="77586"/>
    <lineage>
        <taxon>Eukaryota</taxon>
        <taxon>Viridiplantae</taxon>
        <taxon>Streptophyta</taxon>
        <taxon>Embryophyta</taxon>
        <taxon>Tracheophyta</taxon>
        <taxon>Spermatophyta</taxon>
        <taxon>Magnoliopsida</taxon>
        <taxon>Liliopsida</taxon>
        <taxon>Poales</taxon>
        <taxon>Poaceae</taxon>
        <taxon>BOP clade</taxon>
        <taxon>Oryzoideae</taxon>
        <taxon>Oryzeae</taxon>
        <taxon>Oryzinae</taxon>
        <taxon>Leersia</taxon>
    </lineage>
</organism>
<dbReference type="PANTHER" id="PTHR48053">
    <property type="entry name" value="LEUCINE RICH REPEAT FAMILY PROTEIN, EXPRESSED"/>
    <property type="match status" value="1"/>
</dbReference>
<dbReference type="PANTHER" id="PTHR48053:SF71">
    <property type="entry name" value="LEUCINE RICH REPEAT FAMILY PROTEIN, EXPRESSED"/>
    <property type="match status" value="1"/>
</dbReference>
<dbReference type="Gene3D" id="3.80.10.10">
    <property type="entry name" value="Ribonuclease Inhibitor"/>
    <property type="match status" value="1"/>
</dbReference>
<dbReference type="SUPFAM" id="SSF56112">
    <property type="entry name" value="Protein kinase-like (PK-like)"/>
    <property type="match status" value="1"/>
</dbReference>
<dbReference type="EnsemblPlants" id="LPERR08G06330.1">
    <property type="protein sequence ID" value="LPERR08G06330.1"/>
    <property type="gene ID" value="LPERR08G06330"/>
</dbReference>
<comment type="subcellular location">
    <subcellularLocation>
        <location evidence="1">Membrane</location>
        <topology evidence="1">Single-pass membrane protein</topology>
    </subcellularLocation>
</comment>